<dbReference type="GO" id="GO:0000137">
    <property type="term" value="C:Golgi cis cisterna"/>
    <property type="evidence" value="ECO:0007669"/>
    <property type="project" value="TreeGrafter"/>
</dbReference>
<dbReference type="PANTHER" id="PTHR12178">
    <property type="entry name" value="EF-HAND DOMAIN-CONTAINING PROTEIN"/>
    <property type="match status" value="1"/>
</dbReference>
<proteinExistence type="predicted"/>
<organism evidence="1 2">
    <name type="scientific">Amphilophus citrinellus</name>
    <name type="common">Midas cichlid</name>
    <name type="synonym">Cichlasoma citrinellum</name>
    <dbReference type="NCBI Taxonomy" id="61819"/>
    <lineage>
        <taxon>Eukaryota</taxon>
        <taxon>Metazoa</taxon>
        <taxon>Chordata</taxon>
        <taxon>Craniata</taxon>
        <taxon>Vertebrata</taxon>
        <taxon>Euteleostomi</taxon>
        <taxon>Actinopterygii</taxon>
        <taxon>Neopterygii</taxon>
        <taxon>Teleostei</taxon>
        <taxon>Neoteleostei</taxon>
        <taxon>Acanthomorphata</taxon>
        <taxon>Ovalentaria</taxon>
        <taxon>Cichlomorphae</taxon>
        <taxon>Cichliformes</taxon>
        <taxon>Cichlidae</taxon>
        <taxon>New World cichlids</taxon>
        <taxon>Cichlasomatinae</taxon>
        <taxon>Heroini</taxon>
        <taxon>Amphilophus</taxon>
    </lineage>
</organism>
<dbReference type="GO" id="GO:0042984">
    <property type="term" value="P:regulation of amyloid precursor protein biosynthetic process"/>
    <property type="evidence" value="ECO:0007669"/>
    <property type="project" value="TreeGrafter"/>
</dbReference>
<name>A0A3Q0S4W6_AMPCI</name>
<dbReference type="GeneTree" id="ENSGT00950000183131"/>
<reference evidence="1" key="1">
    <citation type="submission" date="2025-08" db="UniProtKB">
        <authorList>
            <consortium name="Ensembl"/>
        </authorList>
    </citation>
    <scope>IDENTIFICATION</scope>
</reference>
<dbReference type="Ensembl" id="ENSACIT00000020408.1">
    <property type="protein sequence ID" value="ENSACIP00000019879.1"/>
    <property type="gene ID" value="ENSACIG00000015378.1"/>
</dbReference>
<dbReference type="PANTHER" id="PTHR12178:SF3">
    <property type="entry name" value="N-TERMINAL EF-HAND CALCIUM-BINDING PROTEIN 3"/>
    <property type="match status" value="1"/>
</dbReference>
<dbReference type="InterPro" id="IPR039862">
    <property type="entry name" value="NECAB1/2/3"/>
</dbReference>
<sequence>MILPPIHPYFLSISDDGKLSFEEFNFICSSPLDYFSQHLGEYLNVLSALESLNIAILKAMDKTKEEYQGSSVLGQFVTRFMLRETSSQLLSLQRSLQCAMEAVEEQSSPAPLVLFMTICFVLSDVCVSMEDEENWCSQINRLQQLLDKLEYSNFSCTLSLLSANSVSLCILFLPHSTFLLDLTVSVSVQKLPGKLCYIMYEFWQDRISWMSYLQSNSSKDFQRCIIDMLEDAEVVSTMLLPGLYMCV</sequence>
<reference evidence="1" key="2">
    <citation type="submission" date="2025-09" db="UniProtKB">
        <authorList>
            <consortium name="Ensembl"/>
        </authorList>
    </citation>
    <scope>IDENTIFICATION</scope>
</reference>
<keyword evidence="2" id="KW-1185">Reference proteome</keyword>
<dbReference type="GO" id="GO:0005783">
    <property type="term" value="C:endoplasmic reticulum"/>
    <property type="evidence" value="ECO:0007669"/>
    <property type="project" value="TreeGrafter"/>
</dbReference>
<accession>A0A3Q0S4W6</accession>
<dbReference type="InterPro" id="IPR011008">
    <property type="entry name" value="Dimeric_a/b-barrel"/>
</dbReference>
<protein>
    <submittedName>
        <fullName evidence="1">N-terminal EF-hand calcium binding protein 3</fullName>
    </submittedName>
</protein>
<evidence type="ECO:0000313" key="2">
    <source>
        <dbReference type="Proteomes" id="UP000261340"/>
    </source>
</evidence>
<dbReference type="AlphaFoldDB" id="A0A3Q0S4W6"/>
<dbReference type="Proteomes" id="UP000261340">
    <property type="component" value="Unplaced"/>
</dbReference>
<dbReference type="SUPFAM" id="SSF54909">
    <property type="entry name" value="Dimeric alpha+beta barrel"/>
    <property type="match status" value="1"/>
</dbReference>
<evidence type="ECO:0000313" key="1">
    <source>
        <dbReference type="Ensembl" id="ENSACIP00000019879.1"/>
    </source>
</evidence>